<sequence length="135" mass="15193">MPLFRMMMVCFLLLWSVSAALAEGIAWVPQDKAVERAVEEGKHVYYYFYTPSCPSCQIMGNHTLEDPGVVSLLNGYFVSTKMHASFNRELAGSLGVMVVPTHIFFSADGDELFRQSGYLPPDEFMQVLKNLNSEK</sequence>
<evidence type="ECO:0000313" key="4">
    <source>
        <dbReference type="Proteomes" id="UP001209681"/>
    </source>
</evidence>
<evidence type="ECO:0000313" key="3">
    <source>
        <dbReference type="EMBL" id="MCW7755042.1"/>
    </source>
</evidence>
<dbReference type="SUPFAM" id="SSF52833">
    <property type="entry name" value="Thioredoxin-like"/>
    <property type="match status" value="1"/>
</dbReference>
<dbReference type="Gene3D" id="3.40.30.10">
    <property type="entry name" value="Glutaredoxin"/>
    <property type="match status" value="1"/>
</dbReference>
<keyword evidence="1" id="KW-0732">Signal</keyword>
<keyword evidence="4" id="KW-1185">Reference proteome</keyword>
<dbReference type="RefSeq" id="WP_265425957.1">
    <property type="nucleotide sequence ID" value="NZ_JAPFPW010000020.1"/>
</dbReference>
<accession>A0ABT3NDM8</accession>
<feature type="domain" description="Thioredoxin-like fold" evidence="2">
    <location>
        <begin position="38"/>
        <end position="128"/>
    </location>
</feature>
<dbReference type="CDD" id="cd02947">
    <property type="entry name" value="TRX_family"/>
    <property type="match status" value="1"/>
</dbReference>
<dbReference type="InterPro" id="IPR036249">
    <property type="entry name" value="Thioredoxin-like_sf"/>
</dbReference>
<reference evidence="3 4" key="1">
    <citation type="submission" date="2022-11" db="EMBL/GenBank/DDBJ databases">
        <title>Desulfobotulus tamanensis H1 sp. nov. - anaerobic, alkaliphilic, sulphate reducing bacterium isolated from terrestrial mud volcano.</title>
        <authorList>
            <person name="Frolova A."/>
            <person name="Merkel A.Y."/>
            <person name="Slobodkin A.I."/>
        </authorList>
    </citation>
    <scope>NUCLEOTIDE SEQUENCE [LARGE SCALE GENOMIC DNA]</scope>
    <source>
        <strain evidence="3 4">H1</strain>
    </source>
</reference>
<dbReference type="EMBL" id="JAPFPW010000020">
    <property type="protein sequence ID" value="MCW7755042.1"/>
    <property type="molecule type" value="Genomic_DNA"/>
</dbReference>
<dbReference type="Pfam" id="PF13098">
    <property type="entry name" value="Thioredoxin_2"/>
    <property type="match status" value="1"/>
</dbReference>
<protein>
    <submittedName>
        <fullName evidence="3">Thioredoxin family protein</fullName>
    </submittedName>
</protein>
<evidence type="ECO:0000259" key="2">
    <source>
        <dbReference type="Pfam" id="PF13098"/>
    </source>
</evidence>
<comment type="caution">
    <text evidence="3">The sequence shown here is derived from an EMBL/GenBank/DDBJ whole genome shotgun (WGS) entry which is preliminary data.</text>
</comment>
<dbReference type="Proteomes" id="UP001209681">
    <property type="component" value="Unassembled WGS sequence"/>
</dbReference>
<name>A0ABT3NDM8_9BACT</name>
<feature type="chain" id="PRO_5046979846" evidence="1">
    <location>
        <begin position="23"/>
        <end position="135"/>
    </location>
</feature>
<dbReference type="InterPro" id="IPR012336">
    <property type="entry name" value="Thioredoxin-like_fold"/>
</dbReference>
<gene>
    <name evidence="3" type="ORF">OOT00_13705</name>
</gene>
<feature type="signal peptide" evidence="1">
    <location>
        <begin position="1"/>
        <end position="22"/>
    </location>
</feature>
<proteinExistence type="predicted"/>
<organism evidence="3 4">
    <name type="scientific">Desulfobotulus pelophilus</name>
    <dbReference type="NCBI Taxonomy" id="2823377"/>
    <lineage>
        <taxon>Bacteria</taxon>
        <taxon>Pseudomonadati</taxon>
        <taxon>Thermodesulfobacteriota</taxon>
        <taxon>Desulfobacteria</taxon>
        <taxon>Desulfobacterales</taxon>
        <taxon>Desulfobacteraceae</taxon>
        <taxon>Desulfobotulus</taxon>
    </lineage>
</organism>
<evidence type="ECO:0000256" key="1">
    <source>
        <dbReference type="SAM" id="SignalP"/>
    </source>
</evidence>